<evidence type="ECO:0000256" key="1">
    <source>
        <dbReference type="SAM" id="Phobius"/>
    </source>
</evidence>
<organism evidence="2 3">
    <name type="scientific">Novosphingobium bradum</name>
    <dbReference type="NCBI Taxonomy" id="1737444"/>
    <lineage>
        <taxon>Bacteria</taxon>
        <taxon>Pseudomonadati</taxon>
        <taxon>Pseudomonadota</taxon>
        <taxon>Alphaproteobacteria</taxon>
        <taxon>Sphingomonadales</taxon>
        <taxon>Sphingomonadaceae</taxon>
        <taxon>Novosphingobium</taxon>
    </lineage>
</organism>
<dbReference type="RefSeq" id="WP_379510576.1">
    <property type="nucleotide sequence ID" value="NZ_JBHRTQ010000011.1"/>
</dbReference>
<keyword evidence="1" id="KW-0812">Transmembrane</keyword>
<gene>
    <name evidence="2" type="ORF">ACFOD9_13120</name>
</gene>
<accession>A0ABV7IUK3</accession>
<reference evidence="3" key="1">
    <citation type="journal article" date="2019" name="Int. J. Syst. Evol. Microbiol.">
        <title>The Global Catalogue of Microorganisms (GCM) 10K type strain sequencing project: providing services to taxonomists for standard genome sequencing and annotation.</title>
        <authorList>
            <consortium name="The Broad Institute Genomics Platform"/>
            <consortium name="The Broad Institute Genome Sequencing Center for Infectious Disease"/>
            <person name="Wu L."/>
            <person name="Ma J."/>
        </authorList>
    </citation>
    <scope>NUCLEOTIDE SEQUENCE [LARGE SCALE GENOMIC DNA]</scope>
    <source>
        <strain evidence="3">KCTC 42984</strain>
    </source>
</reference>
<proteinExistence type="predicted"/>
<evidence type="ECO:0000313" key="3">
    <source>
        <dbReference type="Proteomes" id="UP001595604"/>
    </source>
</evidence>
<sequence>MPITPLKTPAGYVPQMAVAFANANGDAEPVSATNPLPFQDTPFMAAAALAGTLSATGIVGPFAPRAGRAVMLALSGTWTGSVKVVRSVDGGATKTGLTAGGAPWAVFTANVCEPVWDESEAAATLYLDVTLTSGSLTYRMGQ</sequence>
<keyword evidence="1" id="KW-0472">Membrane</keyword>
<name>A0ABV7IUK3_9SPHN</name>
<protein>
    <recommendedName>
        <fullName evidence="4">Head decoration protein</fullName>
    </recommendedName>
</protein>
<dbReference type="EMBL" id="JBHRTQ010000011">
    <property type="protein sequence ID" value="MFC3175195.1"/>
    <property type="molecule type" value="Genomic_DNA"/>
</dbReference>
<evidence type="ECO:0008006" key="4">
    <source>
        <dbReference type="Google" id="ProtNLM"/>
    </source>
</evidence>
<comment type="caution">
    <text evidence="2">The sequence shown here is derived from an EMBL/GenBank/DDBJ whole genome shotgun (WGS) entry which is preliminary data.</text>
</comment>
<feature type="transmembrane region" description="Helical" evidence="1">
    <location>
        <begin position="43"/>
        <end position="63"/>
    </location>
</feature>
<keyword evidence="3" id="KW-1185">Reference proteome</keyword>
<keyword evidence="1" id="KW-1133">Transmembrane helix</keyword>
<dbReference type="Proteomes" id="UP001595604">
    <property type="component" value="Unassembled WGS sequence"/>
</dbReference>
<evidence type="ECO:0000313" key="2">
    <source>
        <dbReference type="EMBL" id="MFC3175195.1"/>
    </source>
</evidence>